<sequence length="113" mass="12513">MAIPDWTWDDASAPDAPPGQPSSPPADPLAETLSTLSHPLRLEILFALVRSEDALEYSSLRAATAVEDKGRFNYHLRQLRDRFVVRRDDGYAPTPAGRSAVRTLSTDAHLRDD</sequence>
<feature type="domain" description="DUF7347" evidence="2">
    <location>
        <begin position="30"/>
        <end position="103"/>
    </location>
</feature>
<dbReference type="Proteomes" id="UP000252985">
    <property type="component" value="Chromosome"/>
</dbReference>
<dbReference type="SUPFAM" id="SSF46785">
    <property type="entry name" value="Winged helix' DNA-binding domain"/>
    <property type="match status" value="1"/>
</dbReference>
<dbReference type="Pfam" id="PF24038">
    <property type="entry name" value="DUF7347"/>
    <property type="match status" value="1"/>
</dbReference>
<organism evidence="3 4">
    <name type="scientific">Haloplanus rubicundus</name>
    <dbReference type="NCBI Taxonomy" id="1547898"/>
    <lineage>
        <taxon>Archaea</taxon>
        <taxon>Methanobacteriati</taxon>
        <taxon>Methanobacteriota</taxon>
        <taxon>Stenosarchaea group</taxon>
        <taxon>Halobacteria</taxon>
        <taxon>Halobacteriales</taxon>
        <taxon>Haloferacaceae</taxon>
        <taxon>Haloplanus</taxon>
    </lineage>
</organism>
<dbReference type="KEGG" id="haq:DU484_01645"/>
<evidence type="ECO:0000259" key="2">
    <source>
        <dbReference type="Pfam" id="PF24038"/>
    </source>
</evidence>
<dbReference type="EMBL" id="CP031148">
    <property type="protein sequence ID" value="AXG08661.1"/>
    <property type="molecule type" value="Genomic_DNA"/>
</dbReference>
<evidence type="ECO:0000313" key="3">
    <source>
        <dbReference type="EMBL" id="AXG08661.1"/>
    </source>
</evidence>
<accession>A0A345E8Y9</accession>
<protein>
    <submittedName>
        <fullName evidence="3">Transcriptional regulator</fullName>
    </submittedName>
</protein>
<name>A0A345E8Y9_9EURY</name>
<feature type="region of interest" description="Disordered" evidence="1">
    <location>
        <begin position="94"/>
        <end position="113"/>
    </location>
</feature>
<dbReference type="InterPro" id="IPR036390">
    <property type="entry name" value="WH_DNA-bd_sf"/>
</dbReference>
<evidence type="ECO:0000256" key="1">
    <source>
        <dbReference type="SAM" id="MobiDB-lite"/>
    </source>
</evidence>
<feature type="region of interest" description="Disordered" evidence="1">
    <location>
        <begin position="1"/>
        <end position="31"/>
    </location>
</feature>
<reference evidence="3 4" key="1">
    <citation type="submission" date="2018-07" db="EMBL/GenBank/DDBJ databases">
        <title>Genome sequences of Haloplanus sp. CBA1112.</title>
        <authorList>
            <person name="Kim Y.B."/>
            <person name="Roh S.W."/>
        </authorList>
    </citation>
    <scope>NUCLEOTIDE SEQUENCE [LARGE SCALE GENOMIC DNA]</scope>
    <source>
        <strain evidence="3 4">CBA1112</strain>
    </source>
</reference>
<dbReference type="InterPro" id="IPR036388">
    <property type="entry name" value="WH-like_DNA-bd_sf"/>
</dbReference>
<dbReference type="RefSeq" id="WP_114604930.1">
    <property type="nucleotide sequence ID" value="NZ_CP031148.1"/>
</dbReference>
<dbReference type="InterPro" id="IPR055771">
    <property type="entry name" value="DUF7347"/>
</dbReference>
<proteinExistence type="predicted"/>
<gene>
    <name evidence="3" type="ORF">DU484_01645</name>
</gene>
<evidence type="ECO:0000313" key="4">
    <source>
        <dbReference type="Proteomes" id="UP000252985"/>
    </source>
</evidence>
<dbReference type="AlphaFoldDB" id="A0A345E8Y9"/>
<dbReference type="Gene3D" id="1.10.10.10">
    <property type="entry name" value="Winged helix-like DNA-binding domain superfamily/Winged helix DNA-binding domain"/>
    <property type="match status" value="1"/>
</dbReference>
<feature type="compositionally biased region" description="Pro residues" evidence="1">
    <location>
        <begin position="15"/>
        <end position="27"/>
    </location>
</feature>
<dbReference type="GeneID" id="37285641"/>